<name>N1PDL5_DOTSN</name>
<dbReference type="Proteomes" id="UP000016933">
    <property type="component" value="Unassembled WGS sequence"/>
</dbReference>
<gene>
    <name evidence="8" type="primary">MED18</name>
    <name evidence="9" type="ORF">DOTSEDRAFT_29570</name>
</gene>
<dbReference type="OrthoDB" id="5348092at2759"/>
<dbReference type="Gene3D" id="2.40.320.10">
    <property type="entry name" value="Hypothetical Protein Pfu-838710-001"/>
    <property type="match status" value="1"/>
</dbReference>
<protein>
    <recommendedName>
        <fullName evidence="3 8">Mediator of RNA polymerase II transcription subunit 18</fullName>
    </recommendedName>
    <alternativeName>
        <fullName evidence="7 8">Mediator complex subunit 18</fullName>
    </alternativeName>
</protein>
<keyword evidence="6 8" id="KW-0539">Nucleus</keyword>
<evidence type="ECO:0000256" key="5">
    <source>
        <dbReference type="ARBA" id="ARBA00023163"/>
    </source>
</evidence>
<keyword evidence="5 8" id="KW-0804">Transcription</keyword>
<evidence type="ECO:0000313" key="9">
    <source>
        <dbReference type="EMBL" id="EME38539.1"/>
    </source>
</evidence>
<keyword evidence="8" id="KW-0010">Activator</keyword>
<dbReference type="GO" id="GO:0006369">
    <property type="term" value="P:termination of RNA polymerase II transcription"/>
    <property type="evidence" value="ECO:0007669"/>
    <property type="project" value="TreeGrafter"/>
</dbReference>
<comment type="similarity">
    <text evidence="2 8">Belongs to the Mediator complex subunit 18 family.</text>
</comment>
<dbReference type="InterPro" id="IPR019095">
    <property type="entry name" value="Mediator_Med18"/>
</dbReference>
<organism evidence="9 10">
    <name type="scientific">Dothistroma septosporum (strain NZE10 / CBS 128990)</name>
    <name type="common">Red band needle blight fungus</name>
    <name type="synonym">Mycosphaerella pini</name>
    <dbReference type="NCBI Taxonomy" id="675120"/>
    <lineage>
        <taxon>Eukaryota</taxon>
        <taxon>Fungi</taxon>
        <taxon>Dikarya</taxon>
        <taxon>Ascomycota</taxon>
        <taxon>Pezizomycotina</taxon>
        <taxon>Dothideomycetes</taxon>
        <taxon>Dothideomycetidae</taxon>
        <taxon>Mycosphaerellales</taxon>
        <taxon>Mycosphaerellaceae</taxon>
        <taxon>Dothistroma</taxon>
    </lineage>
</organism>
<dbReference type="STRING" id="675120.N1PDL5"/>
<evidence type="ECO:0000256" key="8">
    <source>
        <dbReference type="RuleBase" id="RU364150"/>
    </source>
</evidence>
<keyword evidence="4 8" id="KW-0805">Transcription regulation</keyword>
<dbReference type="GO" id="GO:0003712">
    <property type="term" value="F:transcription coregulator activity"/>
    <property type="evidence" value="ECO:0007669"/>
    <property type="project" value="InterPro"/>
</dbReference>
<dbReference type="GO" id="GO:0070847">
    <property type="term" value="C:core mediator complex"/>
    <property type="evidence" value="ECO:0007669"/>
    <property type="project" value="TreeGrafter"/>
</dbReference>
<dbReference type="AlphaFoldDB" id="N1PDL5"/>
<dbReference type="GO" id="GO:0006357">
    <property type="term" value="P:regulation of transcription by RNA polymerase II"/>
    <property type="evidence" value="ECO:0007669"/>
    <property type="project" value="InterPro"/>
</dbReference>
<dbReference type="GO" id="GO:0016592">
    <property type="term" value="C:mediator complex"/>
    <property type="evidence" value="ECO:0007669"/>
    <property type="project" value="InterPro"/>
</dbReference>
<evidence type="ECO:0000256" key="7">
    <source>
        <dbReference type="ARBA" id="ARBA00032012"/>
    </source>
</evidence>
<reference evidence="9 10" key="2">
    <citation type="journal article" date="2012" name="PLoS Pathog.">
        <title>Diverse lifestyles and strategies of plant pathogenesis encoded in the genomes of eighteen Dothideomycetes fungi.</title>
        <authorList>
            <person name="Ohm R.A."/>
            <person name="Feau N."/>
            <person name="Henrissat B."/>
            <person name="Schoch C.L."/>
            <person name="Horwitz B.A."/>
            <person name="Barry K.W."/>
            <person name="Condon B.J."/>
            <person name="Copeland A.C."/>
            <person name="Dhillon B."/>
            <person name="Glaser F."/>
            <person name="Hesse C.N."/>
            <person name="Kosti I."/>
            <person name="LaButti K."/>
            <person name="Lindquist E.A."/>
            <person name="Lucas S."/>
            <person name="Salamov A.A."/>
            <person name="Bradshaw R.E."/>
            <person name="Ciuffetti L."/>
            <person name="Hamelin R.C."/>
            <person name="Kema G.H.J."/>
            <person name="Lawrence C."/>
            <person name="Scott J.A."/>
            <person name="Spatafora J.W."/>
            <person name="Turgeon B.G."/>
            <person name="de Wit P.J.G.M."/>
            <person name="Zhong S."/>
            <person name="Goodwin S.B."/>
            <person name="Grigoriev I.V."/>
        </authorList>
    </citation>
    <scope>NUCLEOTIDE SEQUENCE [LARGE SCALE GENOMIC DNA]</scope>
    <source>
        <strain evidence="10">NZE10 / CBS 128990</strain>
    </source>
</reference>
<dbReference type="PANTHER" id="PTHR13321">
    <property type="entry name" value="MEDIATOR OF RNA POLYMERASE II TRANSCRIPTION, SUBUNIT 18"/>
    <property type="match status" value="1"/>
</dbReference>
<dbReference type="EMBL" id="KB446547">
    <property type="protein sequence ID" value="EME38539.1"/>
    <property type="molecule type" value="Genomic_DNA"/>
</dbReference>
<evidence type="ECO:0000256" key="2">
    <source>
        <dbReference type="ARBA" id="ARBA00009814"/>
    </source>
</evidence>
<dbReference type="eggNOG" id="ENOG502S7EN">
    <property type="taxonomic scope" value="Eukaryota"/>
</dbReference>
<evidence type="ECO:0000256" key="1">
    <source>
        <dbReference type="ARBA" id="ARBA00004123"/>
    </source>
</evidence>
<proteinExistence type="inferred from homology"/>
<evidence type="ECO:0000313" key="10">
    <source>
        <dbReference type="Proteomes" id="UP000016933"/>
    </source>
</evidence>
<accession>N1PDL5</accession>
<evidence type="ECO:0000256" key="4">
    <source>
        <dbReference type="ARBA" id="ARBA00023015"/>
    </source>
</evidence>
<evidence type="ECO:0000256" key="3">
    <source>
        <dbReference type="ARBA" id="ARBA00019612"/>
    </source>
</evidence>
<comment type="subcellular location">
    <subcellularLocation>
        <location evidence="1 8">Nucleus</location>
    </subcellularLocation>
</comment>
<evidence type="ECO:0000256" key="6">
    <source>
        <dbReference type="ARBA" id="ARBA00023242"/>
    </source>
</evidence>
<dbReference type="HOGENOM" id="CLU_084516_0_0_1"/>
<sequence>MQEYILYSQIPCEREKQVLAILAGLTGVQPVPIHEQVLIYAQVKAPVVAVSKKVKPKPQQNEGQGLSYHKLWREVITKEDDTQEVGDWKFRAEQTPEAGSMTLISRGVVEHKATEAELERLKQPEWYQFRRHYANSGDRFIFGNVIIRIYRMVVPMEEGVNEGLIEATPLPIEGMKLVDASGSLIVESLVRVATPDKTNNIEDQARKDKPSVTDSAKEELMKFRARMDGAVDLYAPDRLALDTRARNV</sequence>
<dbReference type="PANTHER" id="PTHR13321:SF2">
    <property type="entry name" value="MEDIATOR OF RNA POLYMERASE II TRANSCRIPTION SUBUNIT 18"/>
    <property type="match status" value="1"/>
</dbReference>
<reference evidence="10" key="1">
    <citation type="journal article" date="2012" name="PLoS Genet.">
        <title>The genomes of the fungal plant pathogens Cladosporium fulvum and Dothistroma septosporum reveal adaptation to different hosts and lifestyles but also signatures of common ancestry.</title>
        <authorList>
            <person name="de Wit P.J.G.M."/>
            <person name="van der Burgt A."/>
            <person name="Oekmen B."/>
            <person name="Stergiopoulos I."/>
            <person name="Abd-Elsalam K.A."/>
            <person name="Aerts A.L."/>
            <person name="Bahkali A.H."/>
            <person name="Beenen H.G."/>
            <person name="Chettri P."/>
            <person name="Cox M.P."/>
            <person name="Datema E."/>
            <person name="de Vries R.P."/>
            <person name="Dhillon B."/>
            <person name="Ganley A.R."/>
            <person name="Griffiths S.A."/>
            <person name="Guo Y."/>
            <person name="Hamelin R.C."/>
            <person name="Henrissat B."/>
            <person name="Kabir M.S."/>
            <person name="Jashni M.K."/>
            <person name="Kema G."/>
            <person name="Klaubauf S."/>
            <person name="Lapidus A."/>
            <person name="Levasseur A."/>
            <person name="Lindquist E."/>
            <person name="Mehrabi R."/>
            <person name="Ohm R.A."/>
            <person name="Owen T.J."/>
            <person name="Salamov A."/>
            <person name="Schwelm A."/>
            <person name="Schijlen E."/>
            <person name="Sun H."/>
            <person name="van den Burg H.A."/>
            <person name="van Ham R.C.H.J."/>
            <person name="Zhang S."/>
            <person name="Goodwin S.B."/>
            <person name="Grigoriev I.V."/>
            <person name="Collemare J."/>
            <person name="Bradshaw R.E."/>
        </authorList>
    </citation>
    <scope>NUCLEOTIDE SEQUENCE [LARGE SCALE GENOMIC DNA]</scope>
    <source>
        <strain evidence="10">NZE10 / CBS 128990</strain>
    </source>
</reference>
<dbReference type="Pfam" id="PF09637">
    <property type="entry name" value="Med18"/>
    <property type="match status" value="1"/>
</dbReference>
<comment type="function">
    <text evidence="8">Component of the Mediator complex, a coactivator involved in the regulated transcription of nearly all RNA polymerase II-dependent genes. Mediator functions as a bridge to convey information from gene-specific regulatory proteins to the basal RNA polymerase II transcription machinery. Mediator is recruited to promoters by direct interactions with regulatory proteins and serves as a scaffold for the assembly of a functional preinitiation complex with RNA polymerase II and the general transcription factors.</text>
</comment>
<keyword evidence="10" id="KW-1185">Reference proteome</keyword>
<dbReference type="OMA" id="PVHQHHE"/>
<comment type="subunit">
    <text evidence="8">Component of the Mediator complex.</text>
</comment>